<dbReference type="InterPro" id="IPR020846">
    <property type="entry name" value="MFS_dom"/>
</dbReference>
<reference evidence="10" key="1">
    <citation type="submission" date="2022-10" db="EMBL/GenBank/DDBJ databases">
        <title>The WGS of Solirubrobacter ginsenosidimutans DSM 21036.</title>
        <authorList>
            <person name="Jiang Z."/>
        </authorList>
    </citation>
    <scope>NUCLEOTIDE SEQUENCE</scope>
    <source>
        <strain evidence="10">DSM 21036</strain>
    </source>
</reference>
<dbReference type="GO" id="GO:0005886">
    <property type="term" value="C:plasma membrane"/>
    <property type="evidence" value="ECO:0007669"/>
    <property type="project" value="UniProtKB-SubCell"/>
</dbReference>
<organism evidence="10 11">
    <name type="scientific">Solirubrobacter ginsenosidimutans</name>
    <dbReference type="NCBI Taxonomy" id="490573"/>
    <lineage>
        <taxon>Bacteria</taxon>
        <taxon>Bacillati</taxon>
        <taxon>Actinomycetota</taxon>
        <taxon>Thermoleophilia</taxon>
        <taxon>Solirubrobacterales</taxon>
        <taxon>Solirubrobacteraceae</taxon>
        <taxon>Solirubrobacter</taxon>
    </lineage>
</organism>
<keyword evidence="7 8" id="KW-0472">Membrane</keyword>
<evidence type="ECO:0000313" key="11">
    <source>
        <dbReference type="Proteomes" id="UP001149140"/>
    </source>
</evidence>
<dbReference type="InterPro" id="IPR011701">
    <property type="entry name" value="MFS"/>
</dbReference>
<evidence type="ECO:0000256" key="2">
    <source>
        <dbReference type="ARBA" id="ARBA00007520"/>
    </source>
</evidence>
<feature type="transmembrane region" description="Helical" evidence="8">
    <location>
        <begin position="382"/>
        <end position="405"/>
    </location>
</feature>
<gene>
    <name evidence="10" type="ORF">OM076_14225</name>
</gene>
<dbReference type="PANTHER" id="PTHR23501">
    <property type="entry name" value="MAJOR FACILITATOR SUPERFAMILY"/>
    <property type="match status" value="1"/>
</dbReference>
<evidence type="ECO:0000313" key="10">
    <source>
        <dbReference type="EMBL" id="MDA0161430.1"/>
    </source>
</evidence>
<evidence type="ECO:0000256" key="6">
    <source>
        <dbReference type="ARBA" id="ARBA00022989"/>
    </source>
</evidence>
<evidence type="ECO:0000256" key="8">
    <source>
        <dbReference type="SAM" id="Phobius"/>
    </source>
</evidence>
<dbReference type="RefSeq" id="WP_270040640.1">
    <property type="nucleotide sequence ID" value="NZ_JAPDOD010000012.1"/>
</dbReference>
<keyword evidence="4" id="KW-1003">Cell membrane</keyword>
<feature type="domain" description="Major facilitator superfamily (MFS) profile" evidence="9">
    <location>
        <begin position="12"/>
        <end position="434"/>
    </location>
</feature>
<feature type="transmembrane region" description="Helical" evidence="8">
    <location>
        <begin position="135"/>
        <end position="154"/>
    </location>
</feature>
<dbReference type="SUPFAM" id="SSF103473">
    <property type="entry name" value="MFS general substrate transporter"/>
    <property type="match status" value="1"/>
</dbReference>
<feature type="transmembrane region" description="Helical" evidence="8">
    <location>
        <begin position="196"/>
        <end position="214"/>
    </location>
</feature>
<dbReference type="FunFam" id="1.20.1720.10:FF:000004">
    <property type="entry name" value="EmrB/QacA family drug resistance transporter"/>
    <property type="match status" value="1"/>
</dbReference>
<feature type="transmembrane region" description="Helical" evidence="8">
    <location>
        <begin position="77"/>
        <end position="96"/>
    </location>
</feature>
<feature type="transmembrane region" description="Helical" evidence="8">
    <location>
        <begin position="166"/>
        <end position="189"/>
    </location>
</feature>
<feature type="transmembrane region" description="Helical" evidence="8">
    <location>
        <begin position="322"/>
        <end position="342"/>
    </location>
</feature>
<dbReference type="Gene3D" id="1.20.1720.10">
    <property type="entry name" value="Multidrug resistance protein D"/>
    <property type="match status" value="1"/>
</dbReference>
<keyword evidence="6 8" id="KW-1133">Transmembrane helix</keyword>
<dbReference type="InterPro" id="IPR036259">
    <property type="entry name" value="MFS_trans_sf"/>
</dbReference>
<name>A0A9X3RZY3_9ACTN</name>
<evidence type="ECO:0000256" key="7">
    <source>
        <dbReference type="ARBA" id="ARBA00023136"/>
    </source>
</evidence>
<dbReference type="PRINTS" id="PR01036">
    <property type="entry name" value="TCRTETB"/>
</dbReference>
<dbReference type="GO" id="GO:0022857">
    <property type="term" value="F:transmembrane transporter activity"/>
    <property type="evidence" value="ECO:0007669"/>
    <property type="project" value="InterPro"/>
</dbReference>
<feature type="transmembrane region" description="Helical" evidence="8">
    <location>
        <begin position="257"/>
        <end position="280"/>
    </location>
</feature>
<feature type="transmembrane region" description="Helical" evidence="8">
    <location>
        <begin position="220"/>
        <end position="236"/>
    </location>
</feature>
<evidence type="ECO:0000256" key="1">
    <source>
        <dbReference type="ARBA" id="ARBA00004651"/>
    </source>
</evidence>
<protein>
    <submittedName>
        <fullName evidence="10">MFS transporter</fullName>
    </submittedName>
</protein>
<proteinExistence type="inferred from homology"/>
<accession>A0A9X3RZY3</accession>
<dbReference type="PANTHER" id="PTHR23501:SF197">
    <property type="entry name" value="COMD"/>
    <property type="match status" value="1"/>
</dbReference>
<feature type="transmembrane region" description="Helical" evidence="8">
    <location>
        <begin position="411"/>
        <end position="429"/>
    </location>
</feature>
<dbReference type="CDD" id="cd17502">
    <property type="entry name" value="MFS_Azr1_MDR_like"/>
    <property type="match status" value="1"/>
</dbReference>
<evidence type="ECO:0000256" key="4">
    <source>
        <dbReference type="ARBA" id="ARBA00022475"/>
    </source>
</evidence>
<dbReference type="Gene3D" id="1.20.1250.20">
    <property type="entry name" value="MFS general substrate transporter like domains"/>
    <property type="match status" value="1"/>
</dbReference>
<comment type="similarity">
    <text evidence="2">Belongs to the major facilitator superfamily. TCR/Tet family.</text>
</comment>
<keyword evidence="11" id="KW-1185">Reference proteome</keyword>
<feature type="transmembrane region" description="Helical" evidence="8">
    <location>
        <begin position="47"/>
        <end position="65"/>
    </location>
</feature>
<feature type="transmembrane region" description="Helical" evidence="8">
    <location>
        <begin position="348"/>
        <end position="370"/>
    </location>
</feature>
<keyword evidence="3" id="KW-0813">Transport</keyword>
<dbReference type="PROSITE" id="PS50850">
    <property type="entry name" value="MFS"/>
    <property type="match status" value="1"/>
</dbReference>
<evidence type="ECO:0000256" key="3">
    <source>
        <dbReference type="ARBA" id="ARBA00022448"/>
    </source>
</evidence>
<dbReference type="AlphaFoldDB" id="A0A9X3RZY3"/>
<evidence type="ECO:0000256" key="5">
    <source>
        <dbReference type="ARBA" id="ARBA00022692"/>
    </source>
</evidence>
<sequence length="441" mass="45988">MSLPDPKQFRRVFAGLLLAMLLASLDQTIVTTALPTIVRDLGGLDQLSWVVTAYLLGATVSVPLWGRASDLYGRKALFMAAIGVFLTGSALSGLAGTLGQLVAFRALQGLGAGGLMTLAMAIVGDIVSPRERGRYQGYIQMIFVLASIAGPLLGGLFADHASWRSVFYVNLPIGAACLTLIGTSLHLPVERKPVKLDYLGAALLAGSLTCLLLATTRDAYVLYAGFALLLVAFVAQERRAKEPVLPLRLFKTPVFDIVSAALFLTTLAFFAVIVFMPVFLQTVVGVSATTSGVLLLALLLGATASTTASGRAISRTGRYKRFPLIGLAVMAVGLIALSTLHADSSKATIVALLALFGLGFGLVSQVLTVAIQNAVDRSDLGIATASANLFRSLGGAIGTAIYGALYTGASIFLYAAPAAILGFVVVLLLEELPLRGAVAAR</sequence>
<dbReference type="EMBL" id="JAPDOD010000012">
    <property type="protein sequence ID" value="MDA0161430.1"/>
    <property type="molecule type" value="Genomic_DNA"/>
</dbReference>
<dbReference type="Proteomes" id="UP001149140">
    <property type="component" value="Unassembled WGS sequence"/>
</dbReference>
<dbReference type="Pfam" id="PF07690">
    <property type="entry name" value="MFS_1"/>
    <property type="match status" value="1"/>
</dbReference>
<comment type="subcellular location">
    <subcellularLocation>
        <location evidence="1">Cell membrane</location>
        <topology evidence="1">Multi-pass membrane protein</topology>
    </subcellularLocation>
</comment>
<feature type="transmembrane region" description="Helical" evidence="8">
    <location>
        <begin position="102"/>
        <end position="123"/>
    </location>
</feature>
<keyword evidence="5 8" id="KW-0812">Transmembrane</keyword>
<evidence type="ECO:0000259" key="9">
    <source>
        <dbReference type="PROSITE" id="PS50850"/>
    </source>
</evidence>
<comment type="caution">
    <text evidence="10">The sequence shown here is derived from an EMBL/GenBank/DDBJ whole genome shotgun (WGS) entry which is preliminary data.</text>
</comment>